<feature type="transmembrane region" description="Helical" evidence="1">
    <location>
        <begin position="40"/>
        <end position="61"/>
    </location>
</feature>
<proteinExistence type="predicted"/>
<protein>
    <submittedName>
        <fullName evidence="2">Uncharacterized protein</fullName>
    </submittedName>
</protein>
<organism evidence="2">
    <name type="scientific">Ochromonas sp. CCMP1393</name>
    <dbReference type="NCBI Taxonomy" id="420556"/>
    <lineage>
        <taxon>Eukaryota</taxon>
        <taxon>Sar</taxon>
        <taxon>Stramenopiles</taxon>
        <taxon>Ochrophyta</taxon>
        <taxon>Chrysophyceae</taxon>
        <taxon>Chromulinales</taxon>
        <taxon>Chromulinaceae</taxon>
        <taxon>Ochromonas</taxon>
    </lineage>
</organism>
<geneLocation type="plastid" evidence="2"/>
<keyword evidence="1" id="KW-0812">Transmembrane</keyword>
<name>A0A0D3ML51_9STRA</name>
<sequence>MINNNSLLFSFFQKSIKRIKKLIKLFKKNSRKHQITFQRIQLTCIYFCAVVVLMYTVRNIVGFFPEMLFQTFPFLAPVFSWPILRILATPEKTFILYLIILELFLNRSVFNFSTLVKFNVLLIFILEMLQNLVASWYDLLFIREALNMPGLPVVPRTETVIFFSIFFVIFIGLYLYAYIQSFFNCFPSYPSLLKPITDSVAFWLQIKPVKDDNSL</sequence>
<feature type="transmembrane region" description="Helical" evidence="1">
    <location>
        <begin position="94"/>
        <end position="112"/>
    </location>
</feature>
<dbReference type="AlphaFoldDB" id="A0A0D3ML51"/>
<keyword evidence="2" id="KW-0934">Plastid</keyword>
<accession>A0A0D3ML51</accession>
<keyword evidence="1" id="KW-1133">Transmembrane helix</keyword>
<reference evidence="2" key="1">
    <citation type="journal article" date="2015" name="Sci. Rep.">
        <title>Updating algal evolutionary relationships through plastid genome sequencing: did alveolate plastids emerge through endosymbiosis of an ochrophyte?</title>
        <authorList>
            <person name="Sevcikova T."/>
            <person name="Horak A."/>
            <person name="Klimes V."/>
            <person name="Zbrankova V."/>
            <person name="Demir-Hilton E."/>
            <person name="Sudek S."/>
            <person name="Jenkins J."/>
            <person name="Schmutz J."/>
            <person name="Pribyl P."/>
            <person name="Fousek J."/>
            <person name="Vlcek C."/>
            <person name="Lang B.F."/>
            <person name="Obornik M."/>
            <person name="Worden A.Z."/>
            <person name="Elias M."/>
        </authorList>
    </citation>
    <scope>NUCLEOTIDE SEQUENCE</scope>
</reference>
<dbReference type="EMBL" id="KJ877675">
    <property type="protein sequence ID" value="AIM52826.1"/>
    <property type="molecule type" value="Genomic_DNA"/>
</dbReference>
<evidence type="ECO:0000313" key="2">
    <source>
        <dbReference type="EMBL" id="AIM52821.1"/>
    </source>
</evidence>
<dbReference type="EMBL" id="KJ877675">
    <property type="protein sequence ID" value="AIM52821.1"/>
    <property type="molecule type" value="Genomic_DNA"/>
</dbReference>
<gene>
    <name evidence="2" type="primary">orf215</name>
</gene>
<feature type="transmembrane region" description="Helical" evidence="1">
    <location>
        <begin position="118"/>
        <end position="139"/>
    </location>
</feature>
<keyword evidence="1" id="KW-0472">Membrane</keyword>
<evidence type="ECO:0000256" key="1">
    <source>
        <dbReference type="SAM" id="Phobius"/>
    </source>
</evidence>
<feature type="transmembrane region" description="Helical" evidence="1">
    <location>
        <begin position="160"/>
        <end position="179"/>
    </location>
</feature>